<dbReference type="InterPro" id="IPR012495">
    <property type="entry name" value="TadE-like_dom"/>
</dbReference>
<feature type="domain" description="TadE-like" evidence="1">
    <location>
        <begin position="7"/>
        <end position="48"/>
    </location>
</feature>
<dbReference type="Pfam" id="PF07811">
    <property type="entry name" value="TadE"/>
    <property type="match status" value="1"/>
</dbReference>
<protein>
    <submittedName>
        <fullName evidence="2">Pilus assembly protein</fullName>
    </submittedName>
</protein>
<comment type="caution">
    <text evidence="2">The sequence shown here is derived from an EMBL/GenBank/DDBJ whole genome shotgun (WGS) entry which is preliminary data.</text>
</comment>
<proteinExistence type="predicted"/>
<name>A0A9D2LTM7_9FIRM</name>
<sequence>MKKIKKGSMTVETACVMSLILLVLMGTLDLCFFVHNRAWLTAAAYEAALVGSMEGVKEEGKVYETAKARCEELGNVGFFGAENLTANVEADDRVQVSYELDTIVGYGGLKWHLKTEGNAKIIRPAQWIRKVKAAGEVIKGIGEG</sequence>
<evidence type="ECO:0000313" key="2">
    <source>
        <dbReference type="EMBL" id="HJB29060.1"/>
    </source>
</evidence>
<accession>A0A9D2LTM7</accession>
<dbReference type="Proteomes" id="UP000823842">
    <property type="component" value="Unassembled WGS sequence"/>
</dbReference>
<organism evidence="2 3">
    <name type="scientific">Candidatus Blautia faecavium</name>
    <dbReference type="NCBI Taxonomy" id="2838487"/>
    <lineage>
        <taxon>Bacteria</taxon>
        <taxon>Bacillati</taxon>
        <taxon>Bacillota</taxon>
        <taxon>Clostridia</taxon>
        <taxon>Lachnospirales</taxon>
        <taxon>Lachnospiraceae</taxon>
        <taxon>Blautia</taxon>
    </lineage>
</organism>
<evidence type="ECO:0000259" key="1">
    <source>
        <dbReference type="Pfam" id="PF07811"/>
    </source>
</evidence>
<dbReference type="AlphaFoldDB" id="A0A9D2LTM7"/>
<gene>
    <name evidence="2" type="ORF">IAA06_09760</name>
</gene>
<evidence type="ECO:0000313" key="3">
    <source>
        <dbReference type="Proteomes" id="UP000823842"/>
    </source>
</evidence>
<reference evidence="2" key="1">
    <citation type="journal article" date="2021" name="PeerJ">
        <title>Extensive microbial diversity within the chicken gut microbiome revealed by metagenomics and culture.</title>
        <authorList>
            <person name="Gilroy R."/>
            <person name="Ravi A."/>
            <person name="Getino M."/>
            <person name="Pursley I."/>
            <person name="Horton D.L."/>
            <person name="Alikhan N.F."/>
            <person name="Baker D."/>
            <person name="Gharbi K."/>
            <person name="Hall N."/>
            <person name="Watson M."/>
            <person name="Adriaenssens E.M."/>
            <person name="Foster-Nyarko E."/>
            <person name="Jarju S."/>
            <person name="Secka A."/>
            <person name="Antonio M."/>
            <person name="Oren A."/>
            <person name="Chaudhuri R.R."/>
            <person name="La Ragione R."/>
            <person name="Hildebrand F."/>
            <person name="Pallen M.J."/>
        </authorList>
    </citation>
    <scope>NUCLEOTIDE SEQUENCE</scope>
    <source>
        <strain evidence="2">ChiSjej1B19-5720</strain>
    </source>
</reference>
<reference evidence="2" key="2">
    <citation type="submission" date="2021-04" db="EMBL/GenBank/DDBJ databases">
        <authorList>
            <person name="Gilroy R."/>
        </authorList>
    </citation>
    <scope>NUCLEOTIDE SEQUENCE</scope>
    <source>
        <strain evidence="2">ChiSjej1B19-5720</strain>
    </source>
</reference>
<dbReference type="EMBL" id="DWYZ01000180">
    <property type="protein sequence ID" value="HJB29060.1"/>
    <property type="molecule type" value="Genomic_DNA"/>
</dbReference>